<gene>
    <name evidence="1" type="ORF">NPE20_10460</name>
</gene>
<name>A0ABT1T1B6_9SPHI</name>
<evidence type="ECO:0000313" key="2">
    <source>
        <dbReference type="Proteomes" id="UP001204376"/>
    </source>
</evidence>
<proteinExistence type="predicted"/>
<accession>A0ABT1T1B6</accession>
<keyword evidence="2" id="KW-1185">Reference proteome</keyword>
<comment type="caution">
    <text evidence="1">The sequence shown here is derived from an EMBL/GenBank/DDBJ whole genome shotgun (WGS) entry which is preliminary data.</text>
</comment>
<dbReference type="RefSeq" id="WP_256538558.1">
    <property type="nucleotide sequence ID" value="NZ_JANHOH010000001.1"/>
</dbReference>
<evidence type="ECO:0008006" key="3">
    <source>
        <dbReference type="Google" id="ProtNLM"/>
    </source>
</evidence>
<protein>
    <recommendedName>
        <fullName evidence="3">Lipoprotein</fullName>
    </recommendedName>
</protein>
<organism evidence="1 2">
    <name type="scientific">Mucilaginibacter aquariorum</name>
    <dbReference type="NCBI Taxonomy" id="2967225"/>
    <lineage>
        <taxon>Bacteria</taxon>
        <taxon>Pseudomonadati</taxon>
        <taxon>Bacteroidota</taxon>
        <taxon>Sphingobacteriia</taxon>
        <taxon>Sphingobacteriales</taxon>
        <taxon>Sphingobacteriaceae</taxon>
        <taxon>Mucilaginibacter</taxon>
    </lineage>
</organism>
<dbReference type="Proteomes" id="UP001204376">
    <property type="component" value="Unassembled WGS sequence"/>
</dbReference>
<evidence type="ECO:0000313" key="1">
    <source>
        <dbReference type="EMBL" id="MCQ6958384.1"/>
    </source>
</evidence>
<dbReference type="PROSITE" id="PS51257">
    <property type="entry name" value="PROKAR_LIPOPROTEIN"/>
    <property type="match status" value="1"/>
</dbReference>
<reference evidence="1 2" key="1">
    <citation type="submission" date="2022-07" db="EMBL/GenBank/DDBJ databases">
        <title>Mucilaginibacter sp. JC4.</title>
        <authorList>
            <person name="Le V."/>
            <person name="Ko S.-R."/>
            <person name="Ahn C.-Y."/>
            <person name="Oh H.-M."/>
        </authorList>
    </citation>
    <scope>NUCLEOTIDE SEQUENCE [LARGE SCALE GENOMIC DNA]</scope>
    <source>
        <strain evidence="1 2">JC4</strain>
    </source>
</reference>
<sequence>MNKFQIPLIIMLLLSFTGCEKKNAHRSDPVDNCRNLTLEVTDLYPGDRVYLYYDIRLLLREKVDSTGAQNFQRMFCNRYGQQGELRIVIMEDKNVLIDTALRIKKTAIGYHISANRFLRSLSIVPLAD</sequence>
<dbReference type="EMBL" id="JANHOH010000001">
    <property type="protein sequence ID" value="MCQ6958384.1"/>
    <property type="molecule type" value="Genomic_DNA"/>
</dbReference>